<dbReference type="RefSeq" id="WP_130542486.1">
    <property type="nucleotide sequence ID" value="NZ_CP042431.1"/>
</dbReference>
<name>A0A4Q7MXT2_9BACT</name>
<evidence type="ECO:0000259" key="2">
    <source>
        <dbReference type="Pfam" id="PF00487"/>
    </source>
</evidence>
<dbReference type="GO" id="GO:0008610">
    <property type="term" value="P:lipid biosynthetic process"/>
    <property type="evidence" value="ECO:0007669"/>
    <property type="project" value="UniProtKB-ARBA"/>
</dbReference>
<keyword evidence="1" id="KW-0812">Transmembrane</keyword>
<accession>A0A4Q7MXT2</accession>
<sequence>MEKATKPQFTKSEPAAEAAFQKLRKDVNELITKLEPSRRKNIVFKALLFPLLYIATYTSLLLWGGNDYIFFASYLLLGVTLVMIFLNTIHDAVHGTIFNQKWANEIYVYFFDLMGANSYVWRLRHVRFHHNYPNVEGWDTDIEQSSLARIFPTGKVSPFHKYQHIYLPLLYPLYLFNWLLLRDFKDFFNKRKTIWKLVNIPRKEYMKLFVFKAAFLFYLLVIPHWVLSVVWLKIITGFLLMLFTASIFSLMVLLSPHANTDSEFPVPDELNKLPHNWMMHMLTTTNDVSHDNWFTRFFMGSFNFHVVHHLFPNVNHVYYPEITGLLQQYARQYGLPYRQYSLRVSLSNHFRLLKQNGATENIFEETM</sequence>
<keyword evidence="1" id="KW-1133">Transmembrane helix</keyword>
<feature type="transmembrane region" description="Helical" evidence="1">
    <location>
        <begin position="205"/>
        <end position="225"/>
    </location>
</feature>
<dbReference type="PANTHER" id="PTHR19353">
    <property type="entry name" value="FATTY ACID DESATURASE 2"/>
    <property type="match status" value="1"/>
</dbReference>
<feature type="transmembrane region" description="Helical" evidence="1">
    <location>
        <begin position="106"/>
        <end position="123"/>
    </location>
</feature>
<comment type="caution">
    <text evidence="3">The sequence shown here is derived from an EMBL/GenBank/DDBJ whole genome shotgun (WGS) entry which is preliminary data.</text>
</comment>
<dbReference type="InterPro" id="IPR012171">
    <property type="entry name" value="Fatty_acid_desaturase"/>
</dbReference>
<keyword evidence="1" id="KW-0472">Membrane</keyword>
<dbReference type="EMBL" id="SGXA01000002">
    <property type="protein sequence ID" value="RZS72023.1"/>
    <property type="molecule type" value="Genomic_DNA"/>
</dbReference>
<feature type="domain" description="Fatty acid desaturase" evidence="2">
    <location>
        <begin position="71"/>
        <end position="340"/>
    </location>
</feature>
<dbReference type="Pfam" id="PF00487">
    <property type="entry name" value="FA_desaturase"/>
    <property type="match status" value="1"/>
</dbReference>
<dbReference type="AlphaFoldDB" id="A0A4Q7MXT2"/>
<protein>
    <submittedName>
        <fullName evidence="3">Linoleoyl-CoA desaturase</fullName>
    </submittedName>
</protein>
<dbReference type="Proteomes" id="UP000293874">
    <property type="component" value="Unassembled WGS sequence"/>
</dbReference>
<keyword evidence="4" id="KW-1185">Reference proteome</keyword>
<evidence type="ECO:0000256" key="1">
    <source>
        <dbReference type="SAM" id="Phobius"/>
    </source>
</evidence>
<gene>
    <name evidence="3" type="ORF">EV199_3938</name>
</gene>
<feature type="transmembrane region" description="Helical" evidence="1">
    <location>
        <begin position="165"/>
        <end position="184"/>
    </location>
</feature>
<dbReference type="OrthoDB" id="104711at2"/>
<dbReference type="GO" id="GO:0016020">
    <property type="term" value="C:membrane"/>
    <property type="evidence" value="ECO:0007669"/>
    <property type="project" value="TreeGrafter"/>
</dbReference>
<evidence type="ECO:0000313" key="4">
    <source>
        <dbReference type="Proteomes" id="UP000293874"/>
    </source>
</evidence>
<dbReference type="GO" id="GO:0016717">
    <property type="term" value="F:oxidoreductase activity, acting on paired donors, with oxidation of a pair of donors resulting in the reduction of molecular oxygen to two molecules of water"/>
    <property type="evidence" value="ECO:0007669"/>
    <property type="project" value="TreeGrafter"/>
</dbReference>
<feature type="transmembrane region" description="Helical" evidence="1">
    <location>
        <begin position="231"/>
        <end position="254"/>
    </location>
</feature>
<dbReference type="InterPro" id="IPR005804">
    <property type="entry name" value="FA_desaturase_dom"/>
</dbReference>
<organism evidence="3 4">
    <name type="scientific">Pseudobacter ginsenosidimutans</name>
    <dbReference type="NCBI Taxonomy" id="661488"/>
    <lineage>
        <taxon>Bacteria</taxon>
        <taxon>Pseudomonadati</taxon>
        <taxon>Bacteroidota</taxon>
        <taxon>Chitinophagia</taxon>
        <taxon>Chitinophagales</taxon>
        <taxon>Chitinophagaceae</taxon>
        <taxon>Pseudobacter</taxon>
    </lineage>
</organism>
<feature type="transmembrane region" description="Helical" evidence="1">
    <location>
        <begin position="42"/>
        <end position="62"/>
    </location>
</feature>
<dbReference type="PANTHER" id="PTHR19353:SF19">
    <property type="entry name" value="DELTA(5) FATTY ACID DESATURASE C-RELATED"/>
    <property type="match status" value="1"/>
</dbReference>
<evidence type="ECO:0000313" key="3">
    <source>
        <dbReference type="EMBL" id="RZS72023.1"/>
    </source>
</evidence>
<reference evidence="3 4" key="1">
    <citation type="submission" date="2019-02" db="EMBL/GenBank/DDBJ databases">
        <title>Genomic Encyclopedia of Type Strains, Phase IV (KMG-IV): sequencing the most valuable type-strain genomes for metagenomic binning, comparative biology and taxonomic classification.</title>
        <authorList>
            <person name="Goeker M."/>
        </authorList>
    </citation>
    <scope>NUCLEOTIDE SEQUENCE [LARGE SCALE GENOMIC DNA]</scope>
    <source>
        <strain evidence="3 4">DSM 18116</strain>
    </source>
</reference>
<feature type="transmembrane region" description="Helical" evidence="1">
    <location>
        <begin position="68"/>
        <end position="86"/>
    </location>
</feature>
<proteinExistence type="predicted"/>